<dbReference type="EMBL" id="JAFIQS010000006">
    <property type="protein sequence ID" value="KAG5168265.1"/>
    <property type="molecule type" value="Genomic_DNA"/>
</dbReference>
<dbReference type="Pfam" id="PF13193">
    <property type="entry name" value="AMP-binding_C"/>
    <property type="match status" value="1"/>
</dbReference>
<dbReference type="PANTHER" id="PTHR24096">
    <property type="entry name" value="LONG-CHAIN-FATTY-ACID--COA LIGASE"/>
    <property type="match status" value="1"/>
</dbReference>
<name>A0A8H7XUR1_PSICU</name>
<evidence type="ECO:0000313" key="3">
    <source>
        <dbReference type="EMBL" id="KAG5168265.1"/>
    </source>
</evidence>
<sequence>MLVPPQLLLLVKEPNVAKYDQSHVRTVLSGAAPLTVEVYRLLTKLLPQAHICQAYGSTETSGIISISPLYPKHMRPNSSGALVPGVRARIVKPDGTLAGYDEEGELHVKTPALATGYLNDEAATRATFLGDSWMRTGDLVKMDRSNEIVVVDRIKEMIKVRGFQVAPVELEGCILDHPMVTDVCVVGVPHLYNGEVPFAFVTISHEGQQMNKAELKASIQRHIEKNKAPFKRLHYVEIIDSIPKTPSGKLLRRVLRQEARKLVVPSAKL</sequence>
<dbReference type="SUPFAM" id="SSF56801">
    <property type="entry name" value="Acetyl-CoA synthetase-like"/>
    <property type="match status" value="1"/>
</dbReference>
<gene>
    <name evidence="3" type="ORF">JR316_006860</name>
</gene>
<feature type="domain" description="AMP-dependent synthetase/ligase" evidence="1">
    <location>
        <begin position="1"/>
        <end position="118"/>
    </location>
</feature>
<dbReference type="AlphaFoldDB" id="A0A8H7XUR1"/>
<comment type="caution">
    <text evidence="3">The sequence shown here is derived from an EMBL/GenBank/DDBJ whole genome shotgun (WGS) entry which is preliminary data.</text>
</comment>
<evidence type="ECO:0000259" key="1">
    <source>
        <dbReference type="Pfam" id="PF00501"/>
    </source>
</evidence>
<feature type="domain" description="AMP-binding enzyme C-terminal" evidence="2">
    <location>
        <begin position="169"/>
        <end position="249"/>
    </location>
</feature>
<dbReference type="InterPro" id="IPR045851">
    <property type="entry name" value="AMP-bd_C_sf"/>
</dbReference>
<reference evidence="3" key="1">
    <citation type="submission" date="2021-02" db="EMBL/GenBank/DDBJ databases">
        <title>Psilocybe cubensis genome.</title>
        <authorList>
            <person name="Mckernan K.J."/>
            <person name="Crawford S."/>
            <person name="Trippe A."/>
            <person name="Kane L.T."/>
            <person name="Mclaughlin S."/>
        </authorList>
    </citation>
    <scope>NUCLEOTIDE SEQUENCE [LARGE SCALE GENOMIC DNA]</scope>
    <source>
        <strain evidence="3">MGC-MH-2018</strain>
    </source>
</reference>
<organism evidence="3">
    <name type="scientific">Psilocybe cubensis</name>
    <name type="common">Psychedelic mushroom</name>
    <name type="synonym">Stropharia cubensis</name>
    <dbReference type="NCBI Taxonomy" id="181762"/>
    <lineage>
        <taxon>Eukaryota</taxon>
        <taxon>Fungi</taxon>
        <taxon>Dikarya</taxon>
        <taxon>Basidiomycota</taxon>
        <taxon>Agaricomycotina</taxon>
        <taxon>Agaricomycetes</taxon>
        <taxon>Agaricomycetidae</taxon>
        <taxon>Agaricales</taxon>
        <taxon>Agaricineae</taxon>
        <taxon>Strophariaceae</taxon>
        <taxon>Psilocybe</taxon>
    </lineage>
</organism>
<dbReference type="Gene3D" id="3.40.50.12780">
    <property type="entry name" value="N-terminal domain of ligase-like"/>
    <property type="match status" value="1"/>
</dbReference>
<accession>A0A8H7XUR1</accession>
<proteinExistence type="predicted"/>
<evidence type="ECO:0000259" key="2">
    <source>
        <dbReference type="Pfam" id="PF13193"/>
    </source>
</evidence>
<dbReference type="Pfam" id="PF00501">
    <property type="entry name" value="AMP-binding"/>
    <property type="match status" value="1"/>
</dbReference>
<dbReference type="PANTHER" id="PTHR24096:SF422">
    <property type="entry name" value="BCDNA.GH02901"/>
    <property type="match status" value="1"/>
</dbReference>
<dbReference type="InterPro" id="IPR042099">
    <property type="entry name" value="ANL_N_sf"/>
</dbReference>
<dbReference type="InterPro" id="IPR025110">
    <property type="entry name" value="AMP-bd_C"/>
</dbReference>
<dbReference type="Gene3D" id="3.30.300.30">
    <property type="match status" value="1"/>
</dbReference>
<dbReference type="GO" id="GO:0016405">
    <property type="term" value="F:CoA-ligase activity"/>
    <property type="evidence" value="ECO:0007669"/>
    <property type="project" value="TreeGrafter"/>
</dbReference>
<dbReference type="InterPro" id="IPR000873">
    <property type="entry name" value="AMP-dep_synth/lig_dom"/>
</dbReference>
<protein>
    <submittedName>
        <fullName evidence="3">Uncharacterized protein</fullName>
    </submittedName>
</protein>